<keyword evidence="3" id="KW-1185">Reference proteome</keyword>
<gene>
    <name evidence="2" type="ORF">WHR41_02060</name>
</gene>
<dbReference type="Proteomes" id="UP000803884">
    <property type="component" value="Unassembled WGS sequence"/>
</dbReference>
<evidence type="ECO:0000313" key="2">
    <source>
        <dbReference type="EMBL" id="KAL1589232.1"/>
    </source>
</evidence>
<organism evidence="2 3">
    <name type="scientific">Cladosporium halotolerans</name>
    <dbReference type="NCBI Taxonomy" id="1052096"/>
    <lineage>
        <taxon>Eukaryota</taxon>
        <taxon>Fungi</taxon>
        <taxon>Dikarya</taxon>
        <taxon>Ascomycota</taxon>
        <taxon>Pezizomycotina</taxon>
        <taxon>Dothideomycetes</taxon>
        <taxon>Dothideomycetidae</taxon>
        <taxon>Cladosporiales</taxon>
        <taxon>Cladosporiaceae</taxon>
        <taxon>Cladosporium</taxon>
    </lineage>
</organism>
<name>A0AB34KYQ3_9PEZI</name>
<sequence>MAQKATKRTPKSFTKSAADVNTTSTAIPTPFTTAPAALQPLLPQLDPSKVHLIHIDRHSPDHKKQIFLIPLLLNALVALGLCYRAYTALPTYLHLLQTIAGNTESPTTLDPATTTQREALTALATRSLTFLADFLLLRFLGPWPVSFFFASPSNPCAWRWALGGFQREEVVVRASRNWGVKELLEGVAEGEENAFFTRKILPAIERQFVRAKTGYLMMDGNWELDFAGMLDAHTLVARKELAFGDLDRVVLACLPGKHGWVCWRWEREGDVIEHRRKKVVQFKEALVKMGKESLFWRWAEIVEEERDRDGGFSEEGQKKVVERVQAAFEKEGVDFEEVVGNIGGLEEVATPDKQ</sequence>
<accession>A0AB34KYQ3</accession>
<evidence type="ECO:0000256" key="1">
    <source>
        <dbReference type="SAM" id="Phobius"/>
    </source>
</evidence>
<dbReference type="EMBL" id="JAAQHG020000005">
    <property type="protein sequence ID" value="KAL1589232.1"/>
    <property type="molecule type" value="Genomic_DNA"/>
</dbReference>
<keyword evidence="1" id="KW-1133">Transmembrane helix</keyword>
<reference evidence="2 3" key="1">
    <citation type="journal article" date="2020" name="Microbiol. Resour. Announc.">
        <title>Draft Genome Sequence of a Cladosporium Species Isolated from the Mesophotic Ascidian Didemnum maculosum.</title>
        <authorList>
            <person name="Gioti A."/>
            <person name="Siaperas R."/>
            <person name="Nikolaivits E."/>
            <person name="Le Goff G."/>
            <person name="Ouazzani J."/>
            <person name="Kotoulas G."/>
            <person name="Topakas E."/>
        </authorList>
    </citation>
    <scope>NUCLEOTIDE SEQUENCE [LARGE SCALE GENOMIC DNA]</scope>
    <source>
        <strain evidence="2 3">TM138-S3</strain>
    </source>
</reference>
<evidence type="ECO:0000313" key="3">
    <source>
        <dbReference type="Proteomes" id="UP000803884"/>
    </source>
</evidence>
<dbReference type="RefSeq" id="XP_069232337.1">
    <property type="nucleotide sequence ID" value="XM_069370666.1"/>
</dbReference>
<dbReference type="AlphaFoldDB" id="A0AB34KYQ3"/>
<comment type="caution">
    <text evidence="2">The sequence shown here is derived from an EMBL/GenBank/DDBJ whole genome shotgun (WGS) entry which is preliminary data.</text>
</comment>
<proteinExistence type="predicted"/>
<dbReference type="GeneID" id="96003504"/>
<keyword evidence="1" id="KW-0812">Transmembrane</keyword>
<keyword evidence="1" id="KW-0472">Membrane</keyword>
<feature type="transmembrane region" description="Helical" evidence="1">
    <location>
        <begin position="66"/>
        <end position="86"/>
    </location>
</feature>
<protein>
    <submittedName>
        <fullName evidence="2">Uncharacterized protein</fullName>
    </submittedName>
</protein>